<dbReference type="AlphaFoldDB" id="A0AAW2GRZ5"/>
<proteinExistence type="predicted"/>
<accession>A0AAW2GRZ5</accession>
<dbReference type="Proteomes" id="UP001430953">
    <property type="component" value="Unassembled WGS sequence"/>
</dbReference>
<gene>
    <name evidence="1" type="ORF">PUN28_001989</name>
</gene>
<sequence length="171" mass="20187">MGKDISLNLLRKLDTENTPLLTLLTRPTQPLCSTIILNPSPPPRLRHRPLSPSEPLSTHYHPRLRPNIYQALCNIKIGYHEIFFMFTIIQFSQLLIYWDIRHLGALLKPCIQKFFTLPFWQYNKSFKFFVHNSLNQMLQKLYSLNLYKYDVNIFTFSVAQRLLSYVSGILQ</sequence>
<evidence type="ECO:0000313" key="1">
    <source>
        <dbReference type="EMBL" id="KAL0130072.1"/>
    </source>
</evidence>
<protein>
    <submittedName>
        <fullName evidence="1">Uncharacterized protein</fullName>
    </submittedName>
</protein>
<comment type="caution">
    <text evidence="1">The sequence shown here is derived from an EMBL/GenBank/DDBJ whole genome shotgun (WGS) entry which is preliminary data.</text>
</comment>
<evidence type="ECO:0000313" key="2">
    <source>
        <dbReference type="Proteomes" id="UP001430953"/>
    </source>
</evidence>
<keyword evidence="2" id="KW-1185">Reference proteome</keyword>
<name>A0AAW2GRZ5_9HYME</name>
<reference evidence="1 2" key="1">
    <citation type="submission" date="2023-03" db="EMBL/GenBank/DDBJ databases">
        <title>High recombination rates correlate with genetic variation in Cardiocondyla obscurior ants.</title>
        <authorList>
            <person name="Errbii M."/>
        </authorList>
    </citation>
    <scope>NUCLEOTIDE SEQUENCE [LARGE SCALE GENOMIC DNA]</scope>
    <source>
        <strain evidence="1">Alpha-2009</strain>
        <tissue evidence="1">Whole body</tissue>
    </source>
</reference>
<dbReference type="EMBL" id="JADYXP020000002">
    <property type="protein sequence ID" value="KAL0130072.1"/>
    <property type="molecule type" value="Genomic_DNA"/>
</dbReference>
<organism evidence="1 2">
    <name type="scientific">Cardiocondyla obscurior</name>
    <dbReference type="NCBI Taxonomy" id="286306"/>
    <lineage>
        <taxon>Eukaryota</taxon>
        <taxon>Metazoa</taxon>
        <taxon>Ecdysozoa</taxon>
        <taxon>Arthropoda</taxon>
        <taxon>Hexapoda</taxon>
        <taxon>Insecta</taxon>
        <taxon>Pterygota</taxon>
        <taxon>Neoptera</taxon>
        <taxon>Endopterygota</taxon>
        <taxon>Hymenoptera</taxon>
        <taxon>Apocrita</taxon>
        <taxon>Aculeata</taxon>
        <taxon>Formicoidea</taxon>
        <taxon>Formicidae</taxon>
        <taxon>Myrmicinae</taxon>
        <taxon>Cardiocondyla</taxon>
    </lineage>
</organism>